<feature type="compositionally biased region" description="Low complexity" evidence="1">
    <location>
        <begin position="384"/>
        <end position="394"/>
    </location>
</feature>
<dbReference type="CDD" id="cd06257">
    <property type="entry name" value="DnaJ"/>
    <property type="match status" value="1"/>
</dbReference>
<evidence type="ECO:0000313" key="3">
    <source>
        <dbReference type="EMBL" id="CAH1966218.1"/>
    </source>
</evidence>
<dbReference type="InterPro" id="IPR001623">
    <property type="entry name" value="DnaJ_domain"/>
</dbReference>
<dbReference type="PROSITE" id="PS50076">
    <property type="entry name" value="DNAJ_2"/>
    <property type="match status" value="1"/>
</dbReference>
<dbReference type="PANTHER" id="PTHR44665:SF1">
    <property type="entry name" value="DNAJ HOMOLOG SUBFAMILY C MEMBER 14"/>
    <property type="match status" value="1"/>
</dbReference>
<dbReference type="OrthoDB" id="1507364at2759"/>
<feature type="region of interest" description="Disordered" evidence="1">
    <location>
        <begin position="726"/>
        <end position="771"/>
    </location>
</feature>
<sequence>MSGKRAPGPNEAMEKIIGNMTAEMQNVDGQYVPLGFTASPPTTSESMNWTPQPNYLNPYAIHNNESVGMDQYPPQTFSFLPQVPPLYEPSNFKKTPEYEVYNSVQNGASDMGFVDYRLLMPQQQMVDNIQEHPIQQQSTSNSPNHAHLIEHLVGNWMVPNNSGTYSPFGHPEMYKPNVFETPCERESPNLVHQSEEHKFRNDQTLDGIQFNRDTRKPRMVAEVKPMRPSYSDVLTKPVPQTTSVKPVKNESKEPKPKKENKKSAKAEKDKKSSGLLNRSNTNNEIKDIPSEKNTLHSKIDRSKAVKSSQLNRKWASLDNIADTPPKVDDTKKKQKDDQPAPKLTSKSSSKKANKTVNGITDHEVDTVKIESFNITKNGLKKANKSNNKQKSNDSFGTNERPPGKRGQRVRKKENNALFGVVGQKLKQYTKGWWKIFVVFIFWLLHLISDICSLSLHLINDMATHSWTWLIHQWTLLAQSMQVIMKSFRIFAWVQSKFAREKKEDVSKEKPSLPPNGLQHNISMPTTGDEAMKRLLACKGKDPYSILGVTPTCSDDDIKRYYKRQAFLVHPDKNNQPGAEEAFKILVHAFDMIGEPGRRAAYDRGVVESAQVVQAWSELTELLQKLQAKVEAAANTIRCSSCGLRHRRVKVDRPSYAARNCATCKIHHSAREGDIWAEARVFGFLWHYYACMEGAVYDITEWAGCQKDSLKHLRPDSHHVQYRIALGKQNNQPKRHTTPQADRPDLENLLNTLYGHSDSSQGPRRRNKKSPK</sequence>
<reference evidence="3" key="1">
    <citation type="submission" date="2022-03" db="EMBL/GenBank/DDBJ databases">
        <authorList>
            <person name="Sayadi A."/>
        </authorList>
    </citation>
    <scope>NUCLEOTIDE SEQUENCE</scope>
</reference>
<protein>
    <recommendedName>
        <fullName evidence="2">J domain-containing protein</fullName>
    </recommendedName>
</protein>
<feature type="compositionally biased region" description="Basic and acidic residues" evidence="1">
    <location>
        <begin position="212"/>
        <end position="225"/>
    </location>
</feature>
<dbReference type="EMBL" id="CAKOFQ010006731">
    <property type="protein sequence ID" value="CAH1966218.1"/>
    <property type="molecule type" value="Genomic_DNA"/>
</dbReference>
<dbReference type="InterPro" id="IPR032843">
    <property type="entry name" value="Jiv"/>
</dbReference>
<feature type="compositionally biased region" description="Polar residues" evidence="1">
    <location>
        <begin position="274"/>
        <end position="283"/>
    </location>
</feature>
<feature type="compositionally biased region" description="Basic and acidic residues" evidence="1">
    <location>
        <begin position="284"/>
        <end position="303"/>
    </location>
</feature>
<dbReference type="InterPro" id="IPR052317">
    <property type="entry name" value="Viral_replicn-host_int_reg"/>
</dbReference>
<feature type="compositionally biased region" description="Basic and acidic residues" evidence="1">
    <location>
        <begin position="189"/>
        <end position="203"/>
    </location>
</feature>
<evidence type="ECO:0000313" key="4">
    <source>
        <dbReference type="Proteomes" id="UP001152888"/>
    </source>
</evidence>
<feature type="region of interest" description="Disordered" evidence="1">
    <location>
        <begin position="189"/>
        <end position="357"/>
    </location>
</feature>
<proteinExistence type="predicted"/>
<keyword evidence="4" id="KW-1185">Reference proteome</keyword>
<evidence type="ECO:0000259" key="2">
    <source>
        <dbReference type="PROSITE" id="PS50076"/>
    </source>
</evidence>
<accession>A0A9P0K2M9</accession>
<feature type="region of interest" description="Disordered" evidence="1">
    <location>
        <begin position="378"/>
        <end position="411"/>
    </location>
</feature>
<dbReference type="SMART" id="SM00271">
    <property type="entry name" value="DnaJ"/>
    <property type="match status" value="1"/>
</dbReference>
<organism evidence="3 4">
    <name type="scientific">Acanthoscelides obtectus</name>
    <name type="common">Bean weevil</name>
    <name type="synonym">Bruchus obtectus</name>
    <dbReference type="NCBI Taxonomy" id="200917"/>
    <lineage>
        <taxon>Eukaryota</taxon>
        <taxon>Metazoa</taxon>
        <taxon>Ecdysozoa</taxon>
        <taxon>Arthropoda</taxon>
        <taxon>Hexapoda</taxon>
        <taxon>Insecta</taxon>
        <taxon>Pterygota</taxon>
        <taxon>Neoptera</taxon>
        <taxon>Endopterygota</taxon>
        <taxon>Coleoptera</taxon>
        <taxon>Polyphaga</taxon>
        <taxon>Cucujiformia</taxon>
        <taxon>Chrysomeloidea</taxon>
        <taxon>Chrysomelidae</taxon>
        <taxon>Bruchinae</taxon>
        <taxon>Bruchini</taxon>
        <taxon>Acanthoscelides</taxon>
    </lineage>
</organism>
<dbReference type="Pfam" id="PF00226">
    <property type="entry name" value="DnaJ"/>
    <property type="match status" value="1"/>
</dbReference>
<gene>
    <name evidence="3" type="ORF">ACAOBT_LOCUS6714</name>
</gene>
<dbReference type="AlphaFoldDB" id="A0A9P0K2M9"/>
<feature type="compositionally biased region" description="Basic residues" evidence="1">
    <location>
        <begin position="762"/>
        <end position="771"/>
    </location>
</feature>
<comment type="caution">
    <text evidence="3">The sequence shown here is derived from an EMBL/GenBank/DDBJ whole genome shotgun (WGS) entry which is preliminary data.</text>
</comment>
<feature type="region of interest" description="Disordered" evidence="1">
    <location>
        <begin position="503"/>
        <end position="523"/>
    </location>
</feature>
<feature type="domain" description="J" evidence="2">
    <location>
        <begin position="541"/>
        <end position="605"/>
    </location>
</feature>
<evidence type="ECO:0000256" key="1">
    <source>
        <dbReference type="SAM" id="MobiDB-lite"/>
    </source>
</evidence>
<name>A0A9P0K2M9_ACAOB</name>
<dbReference type="InterPro" id="IPR036869">
    <property type="entry name" value="J_dom_sf"/>
</dbReference>
<dbReference type="Gene3D" id="1.10.287.110">
    <property type="entry name" value="DnaJ domain"/>
    <property type="match status" value="1"/>
</dbReference>
<dbReference type="PANTHER" id="PTHR44665">
    <property type="entry name" value="DNAJ HOMOLOG SUBFAMILY C MEMBER 14"/>
    <property type="match status" value="1"/>
</dbReference>
<feature type="compositionally biased region" description="Basic and acidic residues" evidence="1">
    <location>
        <begin position="325"/>
        <end position="339"/>
    </location>
</feature>
<dbReference type="PRINTS" id="PR00625">
    <property type="entry name" value="JDOMAIN"/>
</dbReference>
<dbReference type="Pfam" id="PF14901">
    <property type="entry name" value="Jiv90"/>
    <property type="match status" value="1"/>
</dbReference>
<dbReference type="SUPFAM" id="SSF46565">
    <property type="entry name" value="Chaperone J-domain"/>
    <property type="match status" value="1"/>
</dbReference>
<feature type="compositionally biased region" description="Basic and acidic residues" evidence="1">
    <location>
        <begin position="247"/>
        <end position="272"/>
    </location>
</feature>
<dbReference type="Proteomes" id="UP001152888">
    <property type="component" value="Unassembled WGS sequence"/>
</dbReference>